<accession>A0A401U1Y0</accession>
<evidence type="ECO:0000313" key="2">
    <source>
        <dbReference type="Proteomes" id="UP000287033"/>
    </source>
</evidence>
<name>A0A401U1Y0_CHIPU</name>
<protein>
    <submittedName>
        <fullName evidence="1">Uncharacterized protein</fullName>
    </submittedName>
</protein>
<proteinExistence type="predicted"/>
<organism evidence="1 2">
    <name type="scientific">Chiloscyllium punctatum</name>
    <name type="common">Brownbanded bambooshark</name>
    <name type="synonym">Hemiscyllium punctatum</name>
    <dbReference type="NCBI Taxonomy" id="137246"/>
    <lineage>
        <taxon>Eukaryota</taxon>
        <taxon>Metazoa</taxon>
        <taxon>Chordata</taxon>
        <taxon>Craniata</taxon>
        <taxon>Vertebrata</taxon>
        <taxon>Chondrichthyes</taxon>
        <taxon>Elasmobranchii</taxon>
        <taxon>Galeomorphii</taxon>
        <taxon>Galeoidea</taxon>
        <taxon>Orectolobiformes</taxon>
        <taxon>Hemiscylliidae</taxon>
        <taxon>Chiloscyllium</taxon>
    </lineage>
</organism>
<dbReference type="Proteomes" id="UP000287033">
    <property type="component" value="Unassembled WGS sequence"/>
</dbReference>
<evidence type="ECO:0000313" key="1">
    <source>
        <dbReference type="EMBL" id="GCC48880.1"/>
    </source>
</evidence>
<gene>
    <name evidence="1" type="ORF">chiPu_0033039</name>
</gene>
<comment type="caution">
    <text evidence="1">The sequence shown here is derived from an EMBL/GenBank/DDBJ whole genome shotgun (WGS) entry which is preliminary data.</text>
</comment>
<keyword evidence="2" id="KW-1185">Reference proteome</keyword>
<dbReference type="AlphaFoldDB" id="A0A401U1Y0"/>
<dbReference type="EMBL" id="BEZZ01252888">
    <property type="protein sequence ID" value="GCC48880.1"/>
    <property type="molecule type" value="Genomic_DNA"/>
</dbReference>
<sequence length="73" mass="8012">MKECWVDANIVTASRCEALQLSEDTQRVSGGLDNVSLRQDILGESLGKQEACRKGQEFPAVRAATHPGINQQR</sequence>
<reference evidence="1 2" key="1">
    <citation type="journal article" date="2018" name="Nat. Ecol. Evol.">
        <title>Shark genomes provide insights into elasmobranch evolution and the origin of vertebrates.</title>
        <authorList>
            <person name="Hara Y"/>
            <person name="Yamaguchi K"/>
            <person name="Onimaru K"/>
            <person name="Kadota M"/>
            <person name="Koyanagi M"/>
            <person name="Keeley SD"/>
            <person name="Tatsumi K"/>
            <person name="Tanaka K"/>
            <person name="Motone F"/>
            <person name="Kageyama Y"/>
            <person name="Nozu R"/>
            <person name="Adachi N"/>
            <person name="Nishimura O"/>
            <person name="Nakagawa R"/>
            <person name="Tanegashima C"/>
            <person name="Kiyatake I"/>
            <person name="Matsumoto R"/>
            <person name="Murakumo K"/>
            <person name="Nishida K"/>
            <person name="Terakita A"/>
            <person name="Kuratani S"/>
            <person name="Sato K"/>
            <person name="Hyodo S Kuraku.S."/>
        </authorList>
    </citation>
    <scope>NUCLEOTIDE SEQUENCE [LARGE SCALE GENOMIC DNA]</scope>
</reference>